<dbReference type="VEuPathDB" id="GiardiaDB:GL50581_732"/>
<dbReference type="GO" id="GO:0004843">
    <property type="term" value="F:cysteine-type deubiquitinase activity"/>
    <property type="evidence" value="ECO:0007669"/>
    <property type="project" value="InterPro"/>
</dbReference>
<dbReference type="InterPro" id="IPR018200">
    <property type="entry name" value="USP_CS"/>
</dbReference>
<gene>
    <name evidence="2" type="ORF">GL50581_732</name>
</gene>
<dbReference type="OMA" id="HDAYIHE"/>
<protein>
    <recommendedName>
        <fullName evidence="1">USP domain-containing protein</fullName>
    </recommendedName>
</protein>
<dbReference type="GO" id="GO:0005829">
    <property type="term" value="C:cytosol"/>
    <property type="evidence" value="ECO:0007669"/>
    <property type="project" value="TreeGrafter"/>
</dbReference>
<dbReference type="GO" id="GO:0005634">
    <property type="term" value="C:nucleus"/>
    <property type="evidence" value="ECO:0007669"/>
    <property type="project" value="TreeGrafter"/>
</dbReference>
<dbReference type="InterPro" id="IPR001394">
    <property type="entry name" value="Peptidase_C19_UCH"/>
</dbReference>
<dbReference type="Proteomes" id="UP000002488">
    <property type="component" value="Unassembled WGS sequence"/>
</dbReference>
<proteinExistence type="predicted"/>
<dbReference type="Pfam" id="PF00443">
    <property type="entry name" value="UCH"/>
    <property type="match status" value="1"/>
</dbReference>
<dbReference type="SUPFAM" id="SSF54001">
    <property type="entry name" value="Cysteine proteinases"/>
    <property type="match status" value="1"/>
</dbReference>
<dbReference type="PROSITE" id="PS00973">
    <property type="entry name" value="USP_2"/>
    <property type="match status" value="1"/>
</dbReference>
<evidence type="ECO:0000313" key="2">
    <source>
        <dbReference type="EMBL" id="EET01983.1"/>
    </source>
</evidence>
<dbReference type="OrthoDB" id="292964at2759"/>
<accession>C6LPR4</accession>
<dbReference type="PROSITE" id="PS50235">
    <property type="entry name" value="USP_3"/>
    <property type="match status" value="1"/>
</dbReference>
<dbReference type="EMBL" id="ACGJ01000930">
    <property type="protein sequence ID" value="EET01983.1"/>
    <property type="molecule type" value="Genomic_DNA"/>
</dbReference>
<dbReference type="InterPro" id="IPR050164">
    <property type="entry name" value="Peptidase_C19"/>
</dbReference>
<dbReference type="InterPro" id="IPR028889">
    <property type="entry name" value="USP"/>
</dbReference>
<dbReference type="InterPro" id="IPR038765">
    <property type="entry name" value="Papain-like_cys_pep_sf"/>
</dbReference>
<dbReference type="PANTHER" id="PTHR24006">
    <property type="entry name" value="UBIQUITIN CARBOXYL-TERMINAL HYDROLASE"/>
    <property type="match status" value="1"/>
</dbReference>
<sequence length="1311" mass="148151">MNGIQQYTDNHVVWSCSGCDTVIHSPSFIIKGVYCHICWEKKRLLLRTFGPNLWIKQLSCKLTVQVVPCATQSTNSESNTYEFTYTDLHLSTAPSELCLCDILGSKISIMVDLLYNSERMSPLDASRILSPSTYISGLTNQGKTCYINVVLQALFSVPKFRHLVITAITCEKEQCFLMELRALFAEMLVSASALRTAIYEEDMVISIGSNLQTISTQRFISFLATLLPEINAQGDAQEFILFMFDQLRKTAIWPDVHSLFSIEGCRNLETRQRSGSSTHLIPKDVIPQHDLFLSIPVPSNGKLSDSLSTLFEKEKLMHNNTDTTATYTITRLPDILIVSFQRSIYDFKKASVEKDMSPINLSKHLDLSRVQGAADCLFDKDSKYTLFSVITHKGSSDHGHYLAYILPYLHLSSTQFPVACASSMESVTLTDEMLVGPSCNSSLSEMCCYRINDSHVSSVDVTEALSNDGQKEETIYMMFYLRDSAFWRICGSSEYAIERIYRHKIQNYRANLKQMAALSTKQHARTVLVSSNKLINVSSDGIITISVTNYELPCFAGLEFLHNYGLVDDWSTTSIFPLSIRNDKILYVHKAHNHPCDTTWPISSIESRVSPSIFNGKDTVWYFTRQKASHNSCLFFLVLYLTEKDIALLQKLISMTLAEALLPSRSALTGGCAFLGELIVDHSTKADIIFSTKQFLVKYFLEHYDRKISIDFIDELAIALNIAAYYKKSHDQELIPIEQQAEPLTSGMLYLGLTWTHLELRAPSFSRIKVPSLEAFIRTLNDKVELILEPLEVGTNAFVGMHSLKLAGLFMMPLSSTVIQHISLYLQYVRKYSAAHYIFEIVSSSSFSPIKMMVSPKYTIEEISHDLYKEIAKQPLVRILCRHDKSCVATINYKEIIDHFQIDLPECLQGEVCALNVYKHDAYIHEKVPNPANEHVVFLSETSYTGSSDSRGKPDVLHIVGLFTSNKLRHMPANQMLASPVQRELITIEDIIKKVDEAAKPLSNNSLLSPTSLKRKFGFGPEHRQGRLPCANLGNSISYENTKTIRLKYTFSRIIYSHIATIRPIRVLLVVHNIPIADLIIPMPREQGWQNIKLLVAQLRNFFYALFRGQGSYEYTHILSLADINGCICFLLEDLNLSLLTIRGNPINTNGILRCDICEKRPNAVLYYKADTGEYSGIGQVLTIDRKDPDAVITALHASYERANLFLDAVDRSLDMQATLKGYNPDARLLWVPQNRYSILRGELFSVSQSLTSNTLSKTEQSLMTNIDSNNETQEMIGIWLCRHQQKFSETIPGDDKLLLAHMRAQGEPNL</sequence>
<evidence type="ECO:0000259" key="1">
    <source>
        <dbReference type="PROSITE" id="PS50235"/>
    </source>
</evidence>
<dbReference type="Gene3D" id="3.90.70.10">
    <property type="entry name" value="Cysteine proteinases"/>
    <property type="match status" value="1"/>
</dbReference>
<organism evidence="2 3">
    <name type="scientific">Giardia intestinalis (strain ATCC 50581 / GS clone H7)</name>
    <name type="common">Giardia lamblia</name>
    <dbReference type="NCBI Taxonomy" id="598745"/>
    <lineage>
        <taxon>Eukaryota</taxon>
        <taxon>Metamonada</taxon>
        <taxon>Diplomonadida</taxon>
        <taxon>Hexamitidae</taxon>
        <taxon>Giardiinae</taxon>
        <taxon>Giardia</taxon>
    </lineage>
</organism>
<comment type="caution">
    <text evidence="2">The sequence shown here is derived from an EMBL/GenBank/DDBJ whole genome shotgun (WGS) entry which is preliminary data.</text>
</comment>
<evidence type="ECO:0000313" key="3">
    <source>
        <dbReference type="Proteomes" id="UP000002488"/>
    </source>
</evidence>
<dbReference type="CDD" id="cd02257">
    <property type="entry name" value="Peptidase_C19"/>
    <property type="match status" value="1"/>
</dbReference>
<feature type="domain" description="USP" evidence="1">
    <location>
        <begin position="136"/>
        <end position="483"/>
    </location>
</feature>
<dbReference type="GO" id="GO:0016579">
    <property type="term" value="P:protein deubiquitination"/>
    <property type="evidence" value="ECO:0007669"/>
    <property type="project" value="InterPro"/>
</dbReference>
<name>C6LPR4_GIAIB</name>
<reference evidence="2 3" key="1">
    <citation type="journal article" date="2009" name="PLoS Pathog.">
        <title>Draft genome sequencing of giardia intestinalis assemblage B isolate GS: is human giardiasis caused by two different species?</title>
        <authorList>
            <person name="Franzen O."/>
            <person name="Jerlstrom-Hultqvist J."/>
            <person name="Castro E."/>
            <person name="Sherwood E."/>
            <person name="Ankarklev J."/>
            <person name="Reiner D.S."/>
            <person name="Palm D."/>
            <person name="Andersson J.O."/>
            <person name="Andersson B."/>
            <person name="Svard S.G."/>
        </authorList>
    </citation>
    <scope>NUCLEOTIDE SEQUENCE [LARGE SCALE GENOMIC DNA]</scope>
    <source>
        <strain evidence="3">ATCC 50581 / GS clone H7</strain>
    </source>
</reference>